<gene>
    <name evidence="2" type="ORF">CVT25_008202</name>
</gene>
<feature type="region of interest" description="Disordered" evidence="1">
    <location>
        <begin position="60"/>
        <end position="80"/>
    </location>
</feature>
<keyword evidence="3" id="KW-1185">Reference proteome</keyword>
<dbReference type="InParanoid" id="A0A409X9M3"/>
<reference evidence="2 3" key="1">
    <citation type="journal article" date="2018" name="Evol. Lett.">
        <title>Horizontal gene cluster transfer increased hallucinogenic mushroom diversity.</title>
        <authorList>
            <person name="Reynolds H.T."/>
            <person name="Vijayakumar V."/>
            <person name="Gluck-Thaler E."/>
            <person name="Korotkin H.B."/>
            <person name="Matheny P.B."/>
            <person name="Slot J.C."/>
        </authorList>
    </citation>
    <scope>NUCLEOTIDE SEQUENCE [LARGE SCALE GENOMIC DNA]</scope>
    <source>
        <strain evidence="2 3">2631</strain>
    </source>
</reference>
<organism evidence="2 3">
    <name type="scientific">Psilocybe cyanescens</name>
    <dbReference type="NCBI Taxonomy" id="93625"/>
    <lineage>
        <taxon>Eukaryota</taxon>
        <taxon>Fungi</taxon>
        <taxon>Dikarya</taxon>
        <taxon>Basidiomycota</taxon>
        <taxon>Agaricomycotina</taxon>
        <taxon>Agaricomycetes</taxon>
        <taxon>Agaricomycetidae</taxon>
        <taxon>Agaricales</taxon>
        <taxon>Agaricineae</taxon>
        <taxon>Strophariaceae</taxon>
        <taxon>Psilocybe</taxon>
    </lineage>
</organism>
<accession>A0A409X9M3</accession>
<evidence type="ECO:0000256" key="1">
    <source>
        <dbReference type="SAM" id="MobiDB-lite"/>
    </source>
</evidence>
<evidence type="ECO:0000313" key="2">
    <source>
        <dbReference type="EMBL" id="PPQ87466.1"/>
    </source>
</evidence>
<comment type="caution">
    <text evidence="2">The sequence shown here is derived from an EMBL/GenBank/DDBJ whole genome shotgun (WGS) entry which is preliminary data.</text>
</comment>
<proteinExistence type="predicted"/>
<evidence type="ECO:0000313" key="3">
    <source>
        <dbReference type="Proteomes" id="UP000283269"/>
    </source>
</evidence>
<dbReference type="AlphaFoldDB" id="A0A409X9M3"/>
<dbReference type="Proteomes" id="UP000283269">
    <property type="component" value="Unassembled WGS sequence"/>
</dbReference>
<dbReference type="EMBL" id="NHYD01002281">
    <property type="protein sequence ID" value="PPQ87466.1"/>
    <property type="molecule type" value="Genomic_DNA"/>
</dbReference>
<protein>
    <submittedName>
        <fullName evidence="2">Uncharacterized protein</fullName>
    </submittedName>
</protein>
<sequence>MSLYNYVDTPNSNLVNMLHMPGALHGPDDDADVRPHVLLRMHPARAISLRAVPCGPIGVERGGPMSSQPDRALGGWFSEA</sequence>
<name>A0A409X9M3_PSICY</name>